<evidence type="ECO:0000313" key="2">
    <source>
        <dbReference type="Proteomes" id="UP000261580"/>
    </source>
</evidence>
<dbReference type="AlphaFoldDB" id="A0A3Q4G610"/>
<proteinExistence type="predicted"/>
<accession>A0A3Q4G610</accession>
<keyword evidence="2" id="KW-1185">Reference proteome</keyword>
<dbReference type="GO" id="GO:0045600">
    <property type="term" value="P:positive regulation of fat cell differentiation"/>
    <property type="evidence" value="ECO:0007669"/>
    <property type="project" value="TreeGrafter"/>
</dbReference>
<dbReference type="InterPro" id="IPR042234">
    <property type="entry name" value="WDFY1/WDFY2"/>
</dbReference>
<reference evidence="1" key="1">
    <citation type="submission" date="2025-08" db="UniProtKB">
        <authorList>
            <consortium name="Ensembl"/>
        </authorList>
    </citation>
    <scope>IDENTIFICATION</scope>
</reference>
<dbReference type="PANTHER" id="PTHR46189:SF3">
    <property type="entry name" value="WD REPEAT AND FYVE DOMAIN-CONTAINING PROTEIN 2"/>
    <property type="match status" value="1"/>
</dbReference>
<name>A0A3Q4G610_NEOBR</name>
<protein>
    <submittedName>
        <fullName evidence="1">Uncharacterized protein</fullName>
    </submittedName>
</protein>
<reference evidence="1" key="2">
    <citation type="submission" date="2025-09" db="UniProtKB">
        <authorList>
            <consortium name="Ensembl"/>
        </authorList>
    </citation>
    <scope>IDENTIFICATION</scope>
</reference>
<organism evidence="1 2">
    <name type="scientific">Neolamprologus brichardi</name>
    <name type="common">Fairy cichlid</name>
    <name type="synonym">Lamprologus brichardi</name>
    <dbReference type="NCBI Taxonomy" id="32507"/>
    <lineage>
        <taxon>Eukaryota</taxon>
        <taxon>Metazoa</taxon>
        <taxon>Chordata</taxon>
        <taxon>Craniata</taxon>
        <taxon>Vertebrata</taxon>
        <taxon>Euteleostomi</taxon>
        <taxon>Actinopterygii</taxon>
        <taxon>Neopterygii</taxon>
        <taxon>Teleostei</taxon>
        <taxon>Neoteleostei</taxon>
        <taxon>Acanthomorphata</taxon>
        <taxon>Ovalentaria</taxon>
        <taxon>Cichlomorphae</taxon>
        <taxon>Cichliformes</taxon>
        <taxon>Cichlidae</taxon>
        <taxon>African cichlids</taxon>
        <taxon>Pseudocrenilabrinae</taxon>
        <taxon>Lamprologini</taxon>
        <taxon>Neolamprologus</taxon>
    </lineage>
</organism>
<evidence type="ECO:0000313" key="1">
    <source>
        <dbReference type="Ensembl" id="ENSNBRP00000001588.1"/>
    </source>
</evidence>
<dbReference type="Bgee" id="ENSNBRG00000001295">
    <property type="expression patterns" value="Expressed in skeletal muscle tissue and 7 other cell types or tissues"/>
</dbReference>
<dbReference type="GeneTree" id="ENSGT00940000169295"/>
<sequence length="77" mass="8438">MAAEIQPQPQARKPCLLSKIDAFQEVVSTAVIIPKEDGVISVSEDSCKMRHCKKLPLSGSCHHPEVSGTIIFVKLHE</sequence>
<dbReference type="STRING" id="32507.ENSNBRP00000001588"/>
<dbReference type="GO" id="GO:0005769">
    <property type="term" value="C:early endosome"/>
    <property type="evidence" value="ECO:0007669"/>
    <property type="project" value="TreeGrafter"/>
</dbReference>
<dbReference type="PANTHER" id="PTHR46189">
    <property type="entry name" value="LD41958P"/>
    <property type="match status" value="1"/>
</dbReference>
<dbReference type="Proteomes" id="UP000261580">
    <property type="component" value="Unassembled WGS sequence"/>
</dbReference>
<dbReference type="Ensembl" id="ENSNBRT00000001654.1">
    <property type="protein sequence ID" value="ENSNBRP00000001588.1"/>
    <property type="gene ID" value="ENSNBRG00000001295.1"/>
</dbReference>